<dbReference type="OrthoDB" id="343092at2759"/>
<feature type="compositionally biased region" description="Basic and acidic residues" evidence="13">
    <location>
        <begin position="195"/>
        <end position="208"/>
    </location>
</feature>
<comment type="cofactor">
    <cofactor evidence="1">
        <name>Mg(2+)</name>
        <dbReference type="ChEBI" id="CHEBI:18420"/>
    </cofactor>
</comment>
<dbReference type="GO" id="GO:0008821">
    <property type="term" value="F:crossover junction DNA endonuclease activity"/>
    <property type="evidence" value="ECO:0007669"/>
    <property type="project" value="TreeGrafter"/>
</dbReference>
<dbReference type="Gene3D" id="1.10.150.670">
    <property type="entry name" value="Crossover junction endonuclease EME1, DNA-binding domain"/>
    <property type="match status" value="1"/>
</dbReference>
<keyword evidence="12" id="KW-0469">Meiosis</keyword>
<dbReference type="InParanoid" id="A0A6J2XW24"/>
<dbReference type="Proteomes" id="UP000504635">
    <property type="component" value="Unplaced"/>
</dbReference>
<keyword evidence="6" id="KW-0227">DNA damage</keyword>
<dbReference type="GO" id="GO:0000712">
    <property type="term" value="P:resolution of meiotic recombination intermediates"/>
    <property type="evidence" value="ECO:0007669"/>
    <property type="project" value="TreeGrafter"/>
</dbReference>
<dbReference type="GO" id="GO:0031573">
    <property type="term" value="P:mitotic intra-S DNA damage checkpoint signaling"/>
    <property type="evidence" value="ECO:0007669"/>
    <property type="project" value="TreeGrafter"/>
</dbReference>
<dbReference type="GO" id="GO:0048476">
    <property type="term" value="C:Holliday junction resolvase complex"/>
    <property type="evidence" value="ECO:0007669"/>
    <property type="project" value="InterPro"/>
</dbReference>
<keyword evidence="11" id="KW-0539">Nucleus</keyword>
<keyword evidence="7" id="KW-0378">Hydrolase</keyword>
<keyword evidence="4" id="KW-0479">Metal-binding</keyword>
<dbReference type="KEGG" id="soy:115882048"/>
<dbReference type="AlphaFoldDB" id="A0A6J2XW24"/>
<comment type="subcellular location">
    <subcellularLocation>
        <location evidence="2">Nucleus</location>
    </subcellularLocation>
</comment>
<evidence type="ECO:0000313" key="15">
    <source>
        <dbReference type="RefSeq" id="XP_030755732.1"/>
    </source>
</evidence>
<keyword evidence="3" id="KW-0540">Nuclease</keyword>
<reference evidence="15" key="1">
    <citation type="submission" date="2025-08" db="UniProtKB">
        <authorList>
            <consortium name="RefSeq"/>
        </authorList>
    </citation>
    <scope>IDENTIFICATION</scope>
    <source>
        <tissue evidence="15">Gonads</tissue>
    </source>
</reference>
<evidence type="ECO:0000256" key="2">
    <source>
        <dbReference type="ARBA" id="ARBA00004123"/>
    </source>
</evidence>
<evidence type="ECO:0000256" key="11">
    <source>
        <dbReference type="ARBA" id="ARBA00023242"/>
    </source>
</evidence>
<dbReference type="InterPro" id="IPR042530">
    <property type="entry name" value="EME1/EME2_C"/>
</dbReference>
<feature type="compositionally biased region" description="Polar residues" evidence="13">
    <location>
        <begin position="46"/>
        <end position="57"/>
    </location>
</feature>
<keyword evidence="8" id="KW-0460">Magnesium</keyword>
<evidence type="ECO:0000256" key="1">
    <source>
        <dbReference type="ARBA" id="ARBA00001946"/>
    </source>
</evidence>
<dbReference type="GeneID" id="115882048"/>
<dbReference type="GO" id="GO:0006302">
    <property type="term" value="P:double-strand break repair"/>
    <property type="evidence" value="ECO:0007669"/>
    <property type="project" value="TreeGrafter"/>
</dbReference>
<evidence type="ECO:0000256" key="6">
    <source>
        <dbReference type="ARBA" id="ARBA00022763"/>
    </source>
</evidence>
<dbReference type="CTD" id="36136"/>
<dbReference type="InterPro" id="IPR033310">
    <property type="entry name" value="Mms4/EME1/EME2"/>
</dbReference>
<evidence type="ECO:0000256" key="10">
    <source>
        <dbReference type="ARBA" id="ARBA00023204"/>
    </source>
</evidence>
<gene>
    <name evidence="15" type="primary">LOC115882048</name>
</gene>
<dbReference type="Gene3D" id="3.40.50.10130">
    <property type="match status" value="1"/>
</dbReference>
<keyword evidence="14" id="KW-1185">Reference proteome</keyword>
<dbReference type="RefSeq" id="XP_030755732.1">
    <property type="nucleotide sequence ID" value="XM_030899872.1"/>
</dbReference>
<dbReference type="PANTHER" id="PTHR21077:SF5">
    <property type="entry name" value="CROSSOVER JUNCTION ENDONUCLEASE MMS4"/>
    <property type="match status" value="1"/>
</dbReference>
<evidence type="ECO:0000256" key="7">
    <source>
        <dbReference type="ARBA" id="ARBA00022801"/>
    </source>
</evidence>
<evidence type="ECO:0000256" key="12">
    <source>
        <dbReference type="ARBA" id="ARBA00023254"/>
    </source>
</evidence>
<evidence type="ECO:0000256" key="5">
    <source>
        <dbReference type="ARBA" id="ARBA00022759"/>
    </source>
</evidence>
<dbReference type="GO" id="GO:0046872">
    <property type="term" value="F:metal ion binding"/>
    <property type="evidence" value="ECO:0007669"/>
    <property type="project" value="UniProtKB-KW"/>
</dbReference>
<dbReference type="GO" id="GO:0005634">
    <property type="term" value="C:nucleus"/>
    <property type="evidence" value="ECO:0007669"/>
    <property type="project" value="UniProtKB-SubCell"/>
</dbReference>
<evidence type="ECO:0000256" key="4">
    <source>
        <dbReference type="ARBA" id="ARBA00022723"/>
    </source>
</evidence>
<dbReference type="PANTHER" id="PTHR21077">
    <property type="entry name" value="EME1 PROTEIN"/>
    <property type="match status" value="1"/>
</dbReference>
<evidence type="ECO:0000313" key="14">
    <source>
        <dbReference type="Proteomes" id="UP000504635"/>
    </source>
</evidence>
<evidence type="ECO:0000256" key="3">
    <source>
        <dbReference type="ARBA" id="ARBA00022722"/>
    </source>
</evidence>
<evidence type="ECO:0000256" key="9">
    <source>
        <dbReference type="ARBA" id="ARBA00023172"/>
    </source>
</evidence>
<keyword evidence="10" id="KW-0234">DNA repair</keyword>
<evidence type="ECO:0000256" key="8">
    <source>
        <dbReference type="ARBA" id="ARBA00022842"/>
    </source>
</evidence>
<keyword evidence="9" id="KW-0233">DNA recombination</keyword>
<protein>
    <submittedName>
        <fullName evidence="15">Probable crossover junction endonuclease EME2</fullName>
    </submittedName>
</protein>
<dbReference type="FunCoup" id="A0A6J2XW24">
    <property type="interactions" value="548"/>
</dbReference>
<evidence type="ECO:0000256" key="13">
    <source>
        <dbReference type="SAM" id="MobiDB-lite"/>
    </source>
</evidence>
<feature type="region of interest" description="Disordered" evidence="13">
    <location>
        <begin position="184"/>
        <end position="208"/>
    </location>
</feature>
<keyword evidence="5 15" id="KW-0255">Endonuclease</keyword>
<sequence>MEVDNFVEISSDSSKSDETIIVPNDDIDEIVKKYTKNTHLSKDDFPSTSASSSNKNFYSLDDFSDEDIKLEPLGSRIKRKTDDTKASTSNPSCSWRNKFSAEDFCEDSNDIETVLNRVRQLEEEQFPVVSEHNISKEVEMLISGDMFKQHSNSEEFINKYSWENSSEENLPNLDNFKYSSAEDVVEPEKKKAKKRDNTDKEQKKIEREQAKIQKAREKELQKLEKEQQKQLKDALKVVEDYIKPDKCMEYLVINIDTQLARKPYGEVVVTGLKSSSYNYKVSPQIAPNFVSWSRKIPTVQNNLLSHVMQQESHYLFVIEIPEFVKHVVQKTLIVLIQSFMTLPEVNHLTIALLGLPRFFNYLKNERNREFKASMQDSEIPSSKNTNREFKDLPTISKEEIDKELVELQIYCKHIYVRPVDKYEDLAAFVVECTKAVAQIPHKAAKADVLSRESEYFYGSNKDCVKVDKNGMGLGRLWSQIIRMFPLASLETAEAITARYPTMVSLLEAYDQCKTQSEGEKLLQDIAVRRAAGPMSTSKRIGPELSRKIYKFFTSEENEYL</sequence>
<feature type="region of interest" description="Disordered" evidence="13">
    <location>
        <begin position="72"/>
        <end position="93"/>
    </location>
</feature>
<proteinExistence type="predicted"/>
<name>A0A6J2XW24_SITOR</name>
<dbReference type="Pfam" id="PF21292">
    <property type="entry name" value="EME1-MUS81_C"/>
    <property type="match status" value="1"/>
</dbReference>
<organism evidence="14 15">
    <name type="scientific">Sitophilus oryzae</name>
    <name type="common">Rice weevil</name>
    <name type="synonym">Curculio oryzae</name>
    <dbReference type="NCBI Taxonomy" id="7048"/>
    <lineage>
        <taxon>Eukaryota</taxon>
        <taxon>Metazoa</taxon>
        <taxon>Ecdysozoa</taxon>
        <taxon>Arthropoda</taxon>
        <taxon>Hexapoda</taxon>
        <taxon>Insecta</taxon>
        <taxon>Pterygota</taxon>
        <taxon>Neoptera</taxon>
        <taxon>Endopterygota</taxon>
        <taxon>Coleoptera</taxon>
        <taxon>Polyphaga</taxon>
        <taxon>Cucujiformia</taxon>
        <taxon>Curculionidae</taxon>
        <taxon>Dryophthorinae</taxon>
        <taxon>Sitophilus</taxon>
    </lineage>
</organism>
<dbReference type="GO" id="GO:0031297">
    <property type="term" value="P:replication fork processing"/>
    <property type="evidence" value="ECO:0007669"/>
    <property type="project" value="TreeGrafter"/>
</dbReference>
<accession>A0A6J2XW24</accession>
<feature type="region of interest" description="Disordered" evidence="13">
    <location>
        <begin position="39"/>
        <end position="60"/>
    </location>
</feature>